<feature type="transmembrane region" description="Helical" evidence="8">
    <location>
        <begin position="669"/>
        <end position="689"/>
    </location>
</feature>
<dbReference type="STRING" id="47427.A0A2H3E8B8"/>
<dbReference type="GO" id="GO:0005637">
    <property type="term" value="C:nuclear inner membrane"/>
    <property type="evidence" value="ECO:0007669"/>
    <property type="project" value="UniProtKB-SubCell"/>
</dbReference>
<feature type="compositionally biased region" description="Basic residues" evidence="7">
    <location>
        <begin position="218"/>
        <end position="228"/>
    </location>
</feature>
<reference evidence="12" key="1">
    <citation type="journal article" date="2017" name="Nat. Ecol. Evol.">
        <title>Genome expansion and lineage-specific genetic innovations in the forest pathogenic fungi Armillaria.</title>
        <authorList>
            <person name="Sipos G."/>
            <person name="Prasanna A.N."/>
            <person name="Walter M.C."/>
            <person name="O'Connor E."/>
            <person name="Balint B."/>
            <person name="Krizsan K."/>
            <person name="Kiss B."/>
            <person name="Hess J."/>
            <person name="Varga T."/>
            <person name="Slot J."/>
            <person name="Riley R."/>
            <person name="Boka B."/>
            <person name="Rigling D."/>
            <person name="Barry K."/>
            <person name="Lee J."/>
            <person name="Mihaltcheva S."/>
            <person name="LaButti K."/>
            <person name="Lipzen A."/>
            <person name="Waldron R."/>
            <person name="Moloney N.M."/>
            <person name="Sperisen C."/>
            <person name="Kredics L."/>
            <person name="Vagvoelgyi C."/>
            <person name="Patrignani A."/>
            <person name="Fitzpatrick D."/>
            <person name="Nagy I."/>
            <person name="Doyle S."/>
            <person name="Anderson J.B."/>
            <person name="Grigoriev I.V."/>
            <person name="Gueldener U."/>
            <person name="Muensterkoetter M."/>
            <person name="Nagy L.G."/>
        </authorList>
    </citation>
    <scope>NUCLEOTIDE SEQUENCE [LARGE SCALE GENOMIC DNA]</scope>
    <source>
        <strain evidence="12">Ar21-2</strain>
    </source>
</reference>
<dbReference type="InterPro" id="IPR018996">
    <property type="entry name" value="Man1/Src1-like_C"/>
</dbReference>
<dbReference type="GO" id="GO:0034399">
    <property type="term" value="C:nuclear periphery"/>
    <property type="evidence" value="ECO:0007669"/>
    <property type="project" value="TreeGrafter"/>
</dbReference>
<organism evidence="11 12">
    <name type="scientific">Armillaria gallica</name>
    <name type="common">Bulbous honey fungus</name>
    <name type="synonym">Armillaria bulbosa</name>
    <dbReference type="NCBI Taxonomy" id="47427"/>
    <lineage>
        <taxon>Eukaryota</taxon>
        <taxon>Fungi</taxon>
        <taxon>Dikarya</taxon>
        <taxon>Basidiomycota</taxon>
        <taxon>Agaricomycotina</taxon>
        <taxon>Agaricomycetes</taxon>
        <taxon>Agaricomycetidae</taxon>
        <taxon>Agaricales</taxon>
        <taxon>Marasmiineae</taxon>
        <taxon>Physalacriaceae</taxon>
        <taxon>Armillaria</taxon>
    </lineage>
</organism>
<dbReference type="InterPro" id="IPR041885">
    <property type="entry name" value="MAN1_winged_helix_dom"/>
</dbReference>
<dbReference type="PANTHER" id="PTHR47808:SF2">
    <property type="entry name" value="LEM DOMAIN-CONTAINING PROTEIN 2"/>
    <property type="match status" value="1"/>
</dbReference>
<evidence type="ECO:0000259" key="9">
    <source>
        <dbReference type="Pfam" id="PF09402"/>
    </source>
</evidence>
<evidence type="ECO:0000256" key="7">
    <source>
        <dbReference type="SAM" id="MobiDB-lite"/>
    </source>
</evidence>
<dbReference type="Proteomes" id="UP000217790">
    <property type="component" value="Unassembled WGS sequence"/>
</dbReference>
<evidence type="ECO:0000256" key="8">
    <source>
        <dbReference type="SAM" id="Phobius"/>
    </source>
</evidence>
<evidence type="ECO:0008006" key="13">
    <source>
        <dbReference type="Google" id="ProtNLM"/>
    </source>
</evidence>
<dbReference type="Gene3D" id="1.10.10.1180">
    <property type="entry name" value="MAN1, winged-helix domain"/>
    <property type="match status" value="1"/>
</dbReference>
<evidence type="ECO:0000313" key="11">
    <source>
        <dbReference type="EMBL" id="PBK96813.1"/>
    </source>
</evidence>
<dbReference type="OMA" id="KWECGEL"/>
<evidence type="ECO:0000313" key="12">
    <source>
        <dbReference type="Proteomes" id="UP000217790"/>
    </source>
</evidence>
<dbReference type="AlphaFoldDB" id="A0A2H3E8B8"/>
<keyword evidence="4 8" id="KW-1133">Transmembrane helix</keyword>
<evidence type="ECO:0000256" key="5">
    <source>
        <dbReference type="ARBA" id="ARBA00023136"/>
    </source>
</evidence>
<dbReference type="PANTHER" id="PTHR47808">
    <property type="entry name" value="INNER NUCLEAR MEMBRANE PROTEIN HEH2-RELATED"/>
    <property type="match status" value="1"/>
</dbReference>
<dbReference type="GO" id="GO:0005783">
    <property type="term" value="C:endoplasmic reticulum"/>
    <property type="evidence" value="ECO:0007669"/>
    <property type="project" value="TreeGrafter"/>
</dbReference>
<evidence type="ECO:0000256" key="3">
    <source>
        <dbReference type="ARBA" id="ARBA00022692"/>
    </source>
</evidence>
<evidence type="ECO:0000256" key="1">
    <source>
        <dbReference type="ARBA" id="ARBA00004540"/>
    </source>
</evidence>
<gene>
    <name evidence="11" type="ORF">ARMGADRAFT_713242</name>
</gene>
<dbReference type="InParanoid" id="A0A2H3E8B8"/>
<dbReference type="Pfam" id="PF12949">
    <property type="entry name" value="HeH"/>
    <property type="match status" value="1"/>
</dbReference>
<feature type="compositionally biased region" description="Basic and acidic residues" evidence="7">
    <location>
        <begin position="286"/>
        <end position="297"/>
    </location>
</feature>
<protein>
    <recommendedName>
        <fullName evidence="13">Man1/Src1 C-terminal domain-containing protein</fullName>
    </recommendedName>
</protein>
<dbReference type="EMBL" id="KZ293650">
    <property type="protein sequence ID" value="PBK96813.1"/>
    <property type="molecule type" value="Genomic_DNA"/>
</dbReference>
<dbReference type="GO" id="GO:0071763">
    <property type="term" value="P:nuclear membrane organization"/>
    <property type="evidence" value="ECO:0007669"/>
    <property type="project" value="TreeGrafter"/>
</dbReference>
<evidence type="ECO:0000256" key="6">
    <source>
        <dbReference type="ARBA" id="ARBA00023242"/>
    </source>
</evidence>
<comment type="subcellular location">
    <subcellularLocation>
        <location evidence="1">Nucleus inner membrane</location>
    </subcellularLocation>
</comment>
<dbReference type="OrthoDB" id="5376590at2759"/>
<proteinExistence type="predicted"/>
<keyword evidence="6" id="KW-0539">Nucleus</keyword>
<feature type="domain" description="Man1/Src1-like C-terminal" evidence="9">
    <location>
        <begin position="377"/>
        <end position="789"/>
    </location>
</feature>
<evidence type="ECO:0000259" key="10">
    <source>
        <dbReference type="Pfam" id="PF12949"/>
    </source>
</evidence>
<dbReference type="Pfam" id="PF09402">
    <property type="entry name" value="MSC"/>
    <property type="match status" value="1"/>
</dbReference>
<dbReference type="CDD" id="cd12935">
    <property type="entry name" value="LEM_like"/>
    <property type="match status" value="1"/>
</dbReference>
<name>A0A2H3E8B8_ARMGA</name>
<dbReference type="InterPro" id="IPR044780">
    <property type="entry name" value="Heh2/Src1"/>
</dbReference>
<keyword evidence="2" id="KW-0597">Phosphoprotein</keyword>
<evidence type="ECO:0000256" key="2">
    <source>
        <dbReference type="ARBA" id="ARBA00022553"/>
    </source>
</evidence>
<dbReference type="GO" id="GO:0003682">
    <property type="term" value="F:chromatin binding"/>
    <property type="evidence" value="ECO:0007669"/>
    <property type="project" value="InterPro"/>
</dbReference>
<keyword evidence="5 8" id="KW-0472">Membrane</keyword>
<evidence type="ECO:0000256" key="4">
    <source>
        <dbReference type="ARBA" id="ARBA00022989"/>
    </source>
</evidence>
<keyword evidence="12" id="KW-1185">Reference proteome</keyword>
<dbReference type="InterPro" id="IPR025856">
    <property type="entry name" value="HeH/LEM_domain"/>
</dbReference>
<accession>A0A2H3E8B8</accession>
<feature type="compositionally biased region" description="Pro residues" evidence="7">
    <location>
        <begin position="236"/>
        <end position="247"/>
    </location>
</feature>
<sequence>MSTRLTTTQVIEQGRYLDPDFEASSLTVSQLMGVLLHHHVKFPTPYSKPKLVQIFNEEIKSKLSPLKRQRLKQESSIASDYGITDGVTGQPLTSGSESKSTAPARRSSRRLSRAPTQEVESSPPRPDPPKRRRSSAQPNLGGPSRKSTVTKASTLVEESEPEEELPARKVGRSKKASETAGASSRRVSHTEDSGWEDNNVFQSGAESSSPMRPSPVRPRTRRPLRQSRKSSSAPPQMVPLSPPPPAVGPSGLQRSPPQSRFEPQLPSIISAGSRLSVPRFSTPSPPHREAESETKDEPIEEAIPDVHEGAGEAVMAIDDGADLEVDEETNDGEDVPASAVLPLRGQDVVERLLAQAQRPPPRAPLSPGIRLLLLTFFVGLMAVIWNFKLQSVSFGYCDPGSDTNPLLEEARVNRTAIELCNRENRSLLHEDVEGDLTPCPLPFILPTFYPDSCTPCPWHATCTRDSVTCNTGYMLRSHPLAFYLSPISSRNDINLSLSSPPNDLIWRLVHELVDGLPGLPTIVLPPSCVEDPRRQRNIGTLGKYIDNVLAEKRGEILCADNATDVADVDGGNAKKWGIPLDSLRDLMLSLTPAHLIKNFDDLFTEAIQQLVEWGGVIISEDSRCAHVSHVMNLFSNTFVFISSGDRYIAHITPKLSWVCTVRVKSRETWIAWRLTLFGLLISGVFVLLAKRRRAMVEEEAKRVAELVDYALAKLKYTELGHHTDPITVPFPYVPSVRLRDEVMRLEPEWKKSMLWDQVEKVVESNANVRANIQEVYGGDEMRVWRWVGSHPFTGGQTPIRFDVGGQPADDGTGVR</sequence>
<keyword evidence="3 8" id="KW-0812">Transmembrane</keyword>
<feature type="region of interest" description="Disordered" evidence="7">
    <location>
        <begin position="81"/>
        <end position="299"/>
    </location>
</feature>
<feature type="domain" description="HeH/LEM" evidence="10">
    <location>
        <begin position="23"/>
        <end position="57"/>
    </location>
</feature>